<accession>A0A8T0TDA4</accession>
<dbReference type="Proteomes" id="UP000823388">
    <property type="component" value="Chromosome 4K"/>
</dbReference>
<sequence length="126" mass="13667">MRPTTHNIRAKLALHDKIHPQNVQNPRAINLRGRTGAISHPTHLRIRAKHGTGKPVRLILEPRVELLKLKLAARLGESAGEPRIQGGTGGQELGLEIHLADWSRRAAGAERIRLAASGGVGSLRCV</sequence>
<evidence type="ECO:0000313" key="1">
    <source>
        <dbReference type="EMBL" id="KAG2608970.1"/>
    </source>
</evidence>
<evidence type="ECO:0000313" key="2">
    <source>
        <dbReference type="Proteomes" id="UP000823388"/>
    </source>
</evidence>
<name>A0A8T0TDA4_PANVG</name>
<dbReference type="EMBL" id="CM029043">
    <property type="protein sequence ID" value="KAG2608970.1"/>
    <property type="molecule type" value="Genomic_DNA"/>
</dbReference>
<gene>
    <name evidence="1" type="ORF">PVAP13_4KG000700</name>
</gene>
<organism evidence="1 2">
    <name type="scientific">Panicum virgatum</name>
    <name type="common">Blackwell switchgrass</name>
    <dbReference type="NCBI Taxonomy" id="38727"/>
    <lineage>
        <taxon>Eukaryota</taxon>
        <taxon>Viridiplantae</taxon>
        <taxon>Streptophyta</taxon>
        <taxon>Embryophyta</taxon>
        <taxon>Tracheophyta</taxon>
        <taxon>Spermatophyta</taxon>
        <taxon>Magnoliopsida</taxon>
        <taxon>Liliopsida</taxon>
        <taxon>Poales</taxon>
        <taxon>Poaceae</taxon>
        <taxon>PACMAD clade</taxon>
        <taxon>Panicoideae</taxon>
        <taxon>Panicodae</taxon>
        <taxon>Paniceae</taxon>
        <taxon>Panicinae</taxon>
        <taxon>Panicum</taxon>
        <taxon>Panicum sect. Hiantes</taxon>
    </lineage>
</organism>
<proteinExistence type="predicted"/>
<keyword evidence="2" id="KW-1185">Reference proteome</keyword>
<dbReference type="AlphaFoldDB" id="A0A8T0TDA4"/>
<reference evidence="1" key="1">
    <citation type="submission" date="2020-05" db="EMBL/GenBank/DDBJ databases">
        <title>WGS assembly of Panicum virgatum.</title>
        <authorList>
            <person name="Lovell J.T."/>
            <person name="Jenkins J."/>
            <person name="Shu S."/>
            <person name="Juenger T.E."/>
            <person name="Schmutz J."/>
        </authorList>
    </citation>
    <scope>NUCLEOTIDE SEQUENCE</scope>
    <source>
        <strain evidence="1">AP13</strain>
    </source>
</reference>
<comment type="caution">
    <text evidence="1">The sequence shown here is derived from an EMBL/GenBank/DDBJ whole genome shotgun (WGS) entry which is preliminary data.</text>
</comment>
<protein>
    <submittedName>
        <fullName evidence="1">Uncharacterized protein</fullName>
    </submittedName>
</protein>